<keyword evidence="3 7" id="KW-0032">Aminotransferase</keyword>
<organism evidence="7 8">
    <name type="scientific">Terriglobus roseus</name>
    <dbReference type="NCBI Taxonomy" id="392734"/>
    <lineage>
        <taxon>Bacteria</taxon>
        <taxon>Pseudomonadati</taxon>
        <taxon>Acidobacteriota</taxon>
        <taxon>Terriglobia</taxon>
        <taxon>Terriglobales</taxon>
        <taxon>Acidobacteriaceae</taxon>
        <taxon>Terriglobus</taxon>
    </lineage>
</organism>
<evidence type="ECO:0000313" key="7">
    <source>
        <dbReference type="EMBL" id="SEC17053.1"/>
    </source>
</evidence>
<name>A0A1H4QBN2_9BACT</name>
<dbReference type="Gene3D" id="3.90.1150.10">
    <property type="entry name" value="Aspartate Aminotransferase, domain 1"/>
    <property type="match status" value="1"/>
</dbReference>
<dbReference type="GO" id="GO:0006520">
    <property type="term" value="P:amino acid metabolic process"/>
    <property type="evidence" value="ECO:0007669"/>
    <property type="project" value="InterPro"/>
</dbReference>
<dbReference type="FunFam" id="3.40.640.10:FF:000033">
    <property type="entry name" value="Aspartate aminotransferase"/>
    <property type="match status" value="1"/>
</dbReference>
<dbReference type="EMBL" id="FNSD01000001">
    <property type="protein sequence ID" value="SEC17053.1"/>
    <property type="molecule type" value="Genomic_DNA"/>
</dbReference>
<comment type="similarity">
    <text evidence="2">Belongs to the class-I pyridoxal-phosphate-dependent aminotransferase family.</text>
</comment>
<dbReference type="InterPro" id="IPR015424">
    <property type="entry name" value="PyrdxlP-dep_Trfase"/>
</dbReference>
<dbReference type="InterPro" id="IPR015421">
    <property type="entry name" value="PyrdxlP-dep_Trfase_major"/>
</dbReference>
<keyword evidence="4 7" id="KW-0808">Transferase</keyword>
<dbReference type="Gene3D" id="3.40.640.10">
    <property type="entry name" value="Type I PLP-dependent aspartate aminotransferase-like (Major domain)"/>
    <property type="match status" value="1"/>
</dbReference>
<comment type="cofactor">
    <cofactor evidence="1">
        <name>pyridoxal 5'-phosphate</name>
        <dbReference type="ChEBI" id="CHEBI:597326"/>
    </cofactor>
</comment>
<dbReference type="Pfam" id="PF00155">
    <property type="entry name" value="Aminotran_1_2"/>
    <property type="match status" value="1"/>
</dbReference>
<proteinExistence type="inferred from homology"/>
<dbReference type="Proteomes" id="UP000182409">
    <property type="component" value="Unassembled WGS sequence"/>
</dbReference>
<protein>
    <submittedName>
        <fullName evidence="7">Aspartate aminotransferase</fullName>
    </submittedName>
</protein>
<sequence length="434" mass="47142">MRRWAARFPAKFRLTVDILKRVSVGRIDSMSAAAAEILTGTKIFSDRINRIEVSATMAITAEALRLKATGIDLADFGAGEPHFGTPDHIKRAAIEAIEKNLTKYTAVAGIPEVRKAICARHAADFGTDYKIDECCFATGGKQALFNAIEVLVDHGDEVIVPVPYWVSYKDIIQFAGGKPVFVRTDEAQDFRLTAAMVEAAITDRTRCIILNSPTNPAGSIILPEDMESIIRLAHRRGILVLLDECYNYLNFEGDGKPTSGASVTDCRDSIVICGTLSKTYAMTGWRAGFALGPKSIIAAISKLQSQSTSNASTPVQYAAIAALNGPQDCVDEMRKGYIELRDRILAGFKTIPGITCTVPQGAFYVYPNVSAFFDKKDASTASEIASRLLSEAHVVCVPGEAFGTEEHLRFSYATSADVIDKGIERMRTFFAGLV</sequence>
<dbReference type="InterPro" id="IPR015422">
    <property type="entry name" value="PyrdxlP-dep_Trfase_small"/>
</dbReference>
<dbReference type="PANTHER" id="PTHR46383">
    <property type="entry name" value="ASPARTATE AMINOTRANSFERASE"/>
    <property type="match status" value="1"/>
</dbReference>
<evidence type="ECO:0000313" key="8">
    <source>
        <dbReference type="Proteomes" id="UP000182409"/>
    </source>
</evidence>
<evidence type="ECO:0000256" key="5">
    <source>
        <dbReference type="ARBA" id="ARBA00022898"/>
    </source>
</evidence>
<dbReference type="CDD" id="cd00609">
    <property type="entry name" value="AAT_like"/>
    <property type="match status" value="1"/>
</dbReference>
<dbReference type="InterPro" id="IPR004839">
    <property type="entry name" value="Aminotransferase_I/II_large"/>
</dbReference>
<evidence type="ECO:0000256" key="1">
    <source>
        <dbReference type="ARBA" id="ARBA00001933"/>
    </source>
</evidence>
<evidence type="ECO:0000256" key="3">
    <source>
        <dbReference type="ARBA" id="ARBA00022576"/>
    </source>
</evidence>
<dbReference type="InterPro" id="IPR050596">
    <property type="entry name" value="AspAT/PAT-like"/>
</dbReference>
<dbReference type="PANTHER" id="PTHR46383:SF1">
    <property type="entry name" value="ASPARTATE AMINOTRANSFERASE"/>
    <property type="match status" value="1"/>
</dbReference>
<reference evidence="7 8" key="1">
    <citation type="submission" date="2016-10" db="EMBL/GenBank/DDBJ databases">
        <authorList>
            <person name="de Groot N.N."/>
        </authorList>
    </citation>
    <scope>NUCLEOTIDE SEQUENCE [LARGE SCALE GENOMIC DNA]</scope>
    <source>
        <strain evidence="7 8">AB35.6</strain>
    </source>
</reference>
<keyword evidence="5" id="KW-0663">Pyridoxal phosphate</keyword>
<dbReference type="GO" id="GO:0030170">
    <property type="term" value="F:pyridoxal phosphate binding"/>
    <property type="evidence" value="ECO:0007669"/>
    <property type="project" value="InterPro"/>
</dbReference>
<evidence type="ECO:0000259" key="6">
    <source>
        <dbReference type="Pfam" id="PF00155"/>
    </source>
</evidence>
<dbReference type="GO" id="GO:0008483">
    <property type="term" value="F:transaminase activity"/>
    <property type="evidence" value="ECO:0007669"/>
    <property type="project" value="UniProtKB-KW"/>
</dbReference>
<gene>
    <name evidence="7" type="ORF">SAMN05443244_2824</name>
</gene>
<dbReference type="SUPFAM" id="SSF53383">
    <property type="entry name" value="PLP-dependent transferases"/>
    <property type="match status" value="1"/>
</dbReference>
<feature type="domain" description="Aminotransferase class I/classII large" evidence="6">
    <location>
        <begin position="73"/>
        <end position="425"/>
    </location>
</feature>
<accession>A0A1H4QBN2</accession>
<evidence type="ECO:0000256" key="2">
    <source>
        <dbReference type="ARBA" id="ARBA00007441"/>
    </source>
</evidence>
<evidence type="ECO:0000256" key="4">
    <source>
        <dbReference type="ARBA" id="ARBA00022679"/>
    </source>
</evidence>
<dbReference type="AlphaFoldDB" id="A0A1H4QBN2"/>